<proteinExistence type="inferred from homology"/>
<evidence type="ECO:0000313" key="4">
    <source>
        <dbReference type="EMBL" id="CAD8467883.1"/>
    </source>
</evidence>
<dbReference type="SMART" id="SM00320">
    <property type="entry name" value="WD40"/>
    <property type="match status" value="3"/>
</dbReference>
<dbReference type="InterPro" id="IPR048720">
    <property type="entry name" value="PROPPIN"/>
</dbReference>
<gene>
    <name evidence="4" type="ORF">HPHI1048_LOCUS1622</name>
</gene>
<reference evidence="4" key="1">
    <citation type="submission" date="2021-01" db="EMBL/GenBank/DDBJ databases">
        <authorList>
            <person name="Corre E."/>
            <person name="Pelletier E."/>
            <person name="Niang G."/>
            <person name="Scheremetjew M."/>
            <person name="Finn R."/>
            <person name="Kale V."/>
            <person name="Holt S."/>
            <person name="Cochrane G."/>
            <person name="Meng A."/>
            <person name="Brown T."/>
            <person name="Cohen L."/>
        </authorList>
    </citation>
    <scope>NUCLEOTIDE SEQUENCE</scope>
    <source>
        <strain evidence="4">CCMP325</strain>
    </source>
</reference>
<dbReference type="SUPFAM" id="SSF50978">
    <property type="entry name" value="WD40 repeat-like"/>
    <property type="match status" value="1"/>
</dbReference>
<dbReference type="PANTHER" id="PTHR11227">
    <property type="entry name" value="WD-REPEAT PROTEIN INTERACTING WITH PHOSPHOINOSIDES WIPI -RELATED"/>
    <property type="match status" value="1"/>
</dbReference>
<accession>A0A7S0DWV7</accession>
<evidence type="ECO:0000256" key="3">
    <source>
        <dbReference type="ARBA" id="ARBA00025740"/>
    </source>
</evidence>
<dbReference type="Gene3D" id="2.130.10.10">
    <property type="entry name" value="YVTN repeat-like/Quinoprotein amine dehydrogenase"/>
    <property type="match status" value="1"/>
</dbReference>
<dbReference type="InterPro" id="IPR015943">
    <property type="entry name" value="WD40/YVTN_repeat-like_dom_sf"/>
</dbReference>
<comment type="similarity">
    <text evidence="3">Belongs to the WD repeat PROPPIN family.</text>
</comment>
<evidence type="ECO:0000256" key="1">
    <source>
        <dbReference type="ARBA" id="ARBA00022574"/>
    </source>
</evidence>
<dbReference type="InterPro" id="IPR001680">
    <property type="entry name" value="WD40_rpt"/>
</dbReference>
<name>A0A7S0DWV7_9CRYP</name>
<evidence type="ECO:0008006" key="5">
    <source>
        <dbReference type="Google" id="ProtNLM"/>
    </source>
</evidence>
<protein>
    <recommendedName>
        <fullName evidence="5">WD repeat domain phosphoinositide-interacting protein 3</fullName>
    </recommendedName>
</protein>
<sequence length="383" mass="42137">MGSGGIDLSRNAINGVLFVGFNQDQSCFAVGFTDGFKIFNCAPFKETISRKLDCGIRYIEMLFRCNILALVGTQEDGKFPPNKVVIWDDQRRKDIGELSFRHEVKAVRLRRDKVVVILEFKVLVYKFSDLTPVLEVDTVSNPKGICGLCPSPNNTVLACPASHRGHVRLELMEMHKTFNVQAHNSPLGCMSLTLDGSRLATASERGTVIRVFDTLSGKQLQEVRRGASAAEISSLAFDHKCSLLSCSSVRGTVHVFTLADAPSVPTSSDSSTDERAGAAQQTNNCRSSLSFMGSMVTYFNSEWSFAKFRLPIGDGHTICSFASEKNSILVVTATGHLYMCEFKPEGPPGQECEATWNRSFLPEEVQSQSEIELQEGDLLPLDN</sequence>
<keyword evidence="1" id="KW-0853">WD repeat</keyword>
<dbReference type="Pfam" id="PF21032">
    <property type="entry name" value="PROPPIN"/>
    <property type="match status" value="1"/>
</dbReference>
<dbReference type="EMBL" id="HBEO01002249">
    <property type="protein sequence ID" value="CAD8467883.1"/>
    <property type="molecule type" value="Transcribed_RNA"/>
</dbReference>
<organism evidence="4">
    <name type="scientific">Hanusia phi</name>
    <dbReference type="NCBI Taxonomy" id="3032"/>
    <lineage>
        <taxon>Eukaryota</taxon>
        <taxon>Cryptophyceae</taxon>
        <taxon>Pyrenomonadales</taxon>
        <taxon>Geminigeraceae</taxon>
        <taxon>Hanusia</taxon>
    </lineage>
</organism>
<keyword evidence="2" id="KW-0677">Repeat</keyword>
<evidence type="ECO:0000256" key="2">
    <source>
        <dbReference type="ARBA" id="ARBA00022737"/>
    </source>
</evidence>
<dbReference type="GO" id="GO:0005737">
    <property type="term" value="C:cytoplasm"/>
    <property type="evidence" value="ECO:0007669"/>
    <property type="project" value="UniProtKB-ARBA"/>
</dbReference>
<dbReference type="InterPro" id="IPR036322">
    <property type="entry name" value="WD40_repeat_dom_sf"/>
</dbReference>
<dbReference type="AlphaFoldDB" id="A0A7S0DWV7"/>